<dbReference type="Proteomes" id="UP000634136">
    <property type="component" value="Unassembled WGS sequence"/>
</dbReference>
<name>A0A835CDE8_9FABA</name>
<organism evidence="1 2">
    <name type="scientific">Senna tora</name>
    <dbReference type="NCBI Taxonomy" id="362788"/>
    <lineage>
        <taxon>Eukaryota</taxon>
        <taxon>Viridiplantae</taxon>
        <taxon>Streptophyta</taxon>
        <taxon>Embryophyta</taxon>
        <taxon>Tracheophyta</taxon>
        <taxon>Spermatophyta</taxon>
        <taxon>Magnoliopsida</taxon>
        <taxon>eudicotyledons</taxon>
        <taxon>Gunneridae</taxon>
        <taxon>Pentapetalae</taxon>
        <taxon>rosids</taxon>
        <taxon>fabids</taxon>
        <taxon>Fabales</taxon>
        <taxon>Fabaceae</taxon>
        <taxon>Caesalpinioideae</taxon>
        <taxon>Cassia clade</taxon>
        <taxon>Senna</taxon>
    </lineage>
</organism>
<evidence type="ECO:0000313" key="2">
    <source>
        <dbReference type="Proteomes" id="UP000634136"/>
    </source>
</evidence>
<accession>A0A835CDE8</accession>
<protein>
    <submittedName>
        <fullName evidence="1">Uncharacterized protein</fullName>
    </submittedName>
</protein>
<reference evidence="1" key="1">
    <citation type="submission" date="2020-09" db="EMBL/GenBank/DDBJ databases">
        <title>Genome-Enabled Discovery of Anthraquinone Biosynthesis in Senna tora.</title>
        <authorList>
            <person name="Kang S.-H."/>
            <person name="Pandey R.P."/>
            <person name="Lee C.-M."/>
            <person name="Sim J.-S."/>
            <person name="Jeong J.-T."/>
            <person name="Choi B.-S."/>
            <person name="Jung M."/>
            <person name="Ginzburg D."/>
            <person name="Zhao K."/>
            <person name="Won S.Y."/>
            <person name="Oh T.-J."/>
            <person name="Yu Y."/>
            <person name="Kim N.-H."/>
            <person name="Lee O.R."/>
            <person name="Lee T.-H."/>
            <person name="Bashyal P."/>
            <person name="Kim T.-S."/>
            <person name="Lee W.-H."/>
            <person name="Kawkins C."/>
            <person name="Kim C.-K."/>
            <person name="Kim J.S."/>
            <person name="Ahn B.O."/>
            <person name="Rhee S.Y."/>
            <person name="Sohng J.K."/>
        </authorList>
    </citation>
    <scope>NUCLEOTIDE SEQUENCE</scope>
    <source>
        <tissue evidence="1">Leaf</tissue>
    </source>
</reference>
<dbReference type="EMBL" id="JAAIUW010000004">
    <property type="protein sequence ID" value="KAF7835037.1"/>
    <property type="molecule type" value="Genomic_DNA"/>
</dbReference>
<keyword evidence="2" id="KW-1185">Reference proteome</keyword>
<proteinExistence type="predicted"/>
<sequence length="67" mass="7467">MRSHCIGNQSGFNGRMGLVIAWEGKARLNLKRIQEAQVRTCCRTYESNGCVHVVLGIGVDLMAEWDS</sequence>
<comment type="caution">
    <text evidence="1">The sequence shown here is derived from an EMBL/GenBank/DDBJ whole genome shotgun (WGS) entry which is preliminary data.</text>
</comment>
<gene>
    <name evidence="1" type="ORF">G2W53_009896</name>
</gene>
<dbReference type="AlphaFoldDB" id="A0A835CDE8"/>
<evidence type="ECO:0000313" key="1">
    <source>
        <dbReference type="EMBL" id="KAF7835037.1"/>
    </source>
</evidence>